<sequence>MNGRPGSAGTHNTPPSTPYLWSDAANMLLSATSSNCASTSAEALAVMLEKEQHSYQRCPPNPHVPLAEYTQDRPLLVNWCRKFVGRGNFRSPGELVQTAMALADKFMSYQHLQTYMKDHYQLIVVTCLNIAMKTDSPAKAPTYEELSEICQGAYTPEEIASEEMCILQVLSWYVHPPTASQAANHILAIVKDSAGADGQDWELLADRVHRLIDGCVLDLGLSMLRPSTVAMAAILVSAKALDGQDTRQRVLRGTLSLMNMLDFNSPCVIDSIQTKLYYTMEKDCLQGTAEPRKSRGGGSQPAGGLHQTETFRVITPPQAPEGSSVVTPTTAQTASPPVQSACHEVHGRRDAEDPAEANRLPRRTRPVDPNRVNDSIECRDSDDMKVAGSSSGGYADYFPPRGPLTTCVEEPHSRKQSSMFSYSTCTTQGTMGVLFPVGLRWDGERSALIGHSWRDFRSYLSKEGAPERIGGRGSIELDEAVQGTPLGIEFGTSGSCLEIGTQPRGRSRPRRVARHPPPVPRGLVGTPLPRAVEVPAPLLLDEPEPAVVRRDAAYGHGTLGPRRAAGTVVRGAVVRRLPEGLAAVEEVVGVTGVHAVDLGRAGPGDRDGVYEPPPAGPAGRRRRGHYRGGPLWRRRNLRPPGGAPRRRRRPARRRPAGGEGLHPRPLGGPVRRRRGRPAGRRRRRRAGRAARPPGPSLCDCCRLDARRRVLGPRHLPPGPQADPRRGHPRRRPELRRAAPAARDDLPPAPAARGRAPVQSVVAADRAREPPPCAPPGQNPSRQLALVSLCRTYRPDLQSQDPGIEYVGEECEPLLR</sequence>
<feature type="compositionally biased region" description="Polar residues" evidence="2">
    <location>
        <begin position="324"/>
        <end position="338"/>
    </location>
</feature>
<gene>
    <name evidence="4" type="ORF">THAOC_24336</name>
</gene>
<dbReference type="InterPro" id="IPR039361">
    <property type="entry name" value="Cyclin"/>
</dbReference>
<evidence type="ECO:0000313" key="4">
    <source>
        <dbReference type="EMBL" id="EJK55875.1"/>
    </source>
</evidence>
<feature type="compositionally biased region" description="Basic residues" evidence="2">
    <location>
        <begin position="644"/>
        <end position="655"/>
    </location>
</feature>
<dbReference type="PANTHER" id="PTHR10177">
    <property type="entry name" value="CYCLINS"/>
    <property type="match status" value="1"/>
</dbReference>
<name>K0RS42_THAOC</name>
<dbReference type="SUPFAM" id="SSF47954">
    <property type="entry name" value="Cyclin-like"/>
    <property type="match status" value="1"/>
</dbReference>
<organism evidence="4 5">
    <name type="scientific">Thalassiosira oceanica</name>
    <name type="common">Marine diatom</name>
    <dbReference type="NCBI Taxonomy" id="159749"/>
    <lineage>
        <taxon>Eukaryota</taxon>
        <taxon>Sar</taxon>
        <taxon>Stramenopiles</taxon>
        <taxon>Ochrophyta</taxon>
        <taxon>Bacillariophyta</taxon>
        <taxon>Coscinodiscophyceae</taxon>
        <taxon>Thalassiosirophycidae</taxon>
        <taxon>Thalassiosirales</taxon>
        <taxon>Thalassiosiraceae</taxon>
        <taxon>Thalassiosira</taxon>
    </lineage>
</organism>
<keyword evidence="5" id="KW-1185">Reference proteome</keyword>
<comment type="caution">
    <text evidence="4">The sequence shown here is derived from an EMBL/GenBank/DDBJ whole genome shotgun (WGS) entry which is preliminary data.</text>
</comment>
<feature type="region of interest" description="Disordered" evidence="2">
    <location>
        <begin position="315"/>
        <end position="376"/>
    </location>
</feature>
<dbReference type="EMBL" id="AGNL01033014">
    <property type="protein sequence ID" value="EJK55875.1"/>
    <property type="molecule type" value="Genomic_DNA"/>
</dbReference>
<evidence type="ECO:0000313" key="5">
    <source>
        <dbReference type="Proteomes" id="UP000266841"/>
    </source>
</evidence>
<feature type="compositionally biased region" description="Basic and acidic residues" evidence="2">
    <location>
        <begin position="343"/>
        <end position="352"/>
    </location>
</feature>
<reference evidence="4 5" key="1">
    <citation type="journal article" date="2012" name="Genome Biol.">
        <title>Genome and low-iron response of an oceanic diatom adapted to chronic iron limitation.</title>
        <authorList>
            <person name="Lommer M."/>
            <person name="Specht M."/>
            <person name="Roy A.S."/>
            <person name="Kraemer L."/>
            <person name="Andreson R."/>
            <person name="Gutowska M.A."/>
            <person name="Wolf J."/>
            <person name="Bergner S.V."/>
            <person name="Schilhabel M.B."/>
            <person name="Klostermeier U.C."/>
            <person name="Beiko R.G."/>
            <person name="Rosenstiel P."/>
            <person name="Hippler M."/>
            <person name="Laroche J."/>
        </authorList>
    </citation>
    <scope>NUCLEOTIDE SEQUENCE [LARGE SCALE GENOMIC DNA]</scope>
    <source>
        <strain evidence="4 5">CCMP1005</strain>
    </source>
</reference>
<comment type="similarity">
    <text evidence="1">Belongs to the cyclin family.</text>
</comment>
<dbReference type="SMART" id="SM00385">
    <property type="entry name" value="CYCLIN"/>
    <property type="match status" value="1"/>
</dbReference>
<evidence type="ECO:0000256" key="1">
    <source>
        <dbReference type="RuleBase" id="RU000383"/>
    </source>
</evidence>
<dbReference type="InterPro" id="IPR013763">
    <property type="entry name" value="Cyclin-like_dom"/>
</dbReference>
<dbReference type="InterPro" id="IPR006671">
    <property type="entry name" value="Cyclin_N"/>
</dbReference>
<feature type="compositionally biased region" description="Basic residues" evidence="2">
    <location>
        <begin position="670"/>
        <end position="688"/>
    </location>
</feature>
<evidence type="ECO:0000259" key="3">
    <source>
        <dbReference type="SMART" id="SM00385"/>
    </source>
</evidence>
<keyword evidence="1" id="KW-0195">Cyclin</keyword>
<dbReference type="Pfam" id="PF00134">
    <property type="entry name" value="Cyclin_N"/>
    <property type="match status" value="1"/>
</dbReference>
<feature type="region of interest" description="Disordered" evidence="2">
    <location>
        <begin position="499"/>
        <end position="527"/>
    </location>
</feature>
<accession>K0RS42</accession>
<feature type="domain" description="Cyclin-like" evidence="3">
    <location>
        <begin position="78"/>
        <end position="168"/>
    </location>
</feature>
<evidence type="ECO:0000256" key="2">
    <source>
        <dbReference type="SAM" id="MobiDB-lite"/>
    </source>
</evidence>
<dbReference type="OrthoDB" id="56529at2759"/>
<dbReference type="AlphaFoldDB" id="K0RS42"/>
<proteinExistence type="inferred from homology"/>
<dbReference type="InterPro" id="IPR036915">
    <property type="entry name" value="Cyclin-like_sf"/>
</dbReference>
<dbReference type="Proteomes" id="UP000266841">
    <property type="component" value="Unassembled WGS sequence"/>
</dbReference>
<feature type="compositionally biased region" description="Basic residues" evidence="2">
    <location>
        <begin position="619"/>
        <end position="637"/>
    </location>
</feature>
<feature type="compositionally biased region" description="Basic residues" evidence="2">
    <location>
        <begin position="505"/>
        <end position="514"/>
    </location>
</feature>
<feature type="region of interest" description="Disordered" evidence="2">
    <location>
        <begin position="597"/>
        <end position="780"/>
    </location>
</feature>
<dbReference type="Gene3D" id="1.10.472.10">
    <property type="entry name" value="Cyclin-like"/>
    <property type="match status" value="2"/>
</dbReference>
<protein>
    <recommendedName>
        <fullName evidence="3">Cyclin-like domain-containing protein</fullName>
    </recommendedName>
</protein>